<keyword evidence="2 6" id="KW-0547">Nucleotide-binding</keyword>
<evidence type="ECO:0000259" key="7">
    <source>
        <dbReference type="PROSITE" id="PS50127"/>
    </source>
</evidence>
<dbReference type="InterPro" id="IPR023313">
    <property type="entry name" value="UBQ-conjugating_AS"/>
</dbReference>
<keyword evidence="9" id="KW-1185">Reference proteome</keyword>
<comment type="caution">
    <text evidence="8">The sequence shown here is derived from an EMBL/GenBank/DDBJ whole genome shotgun (WGS) entry which is preliminary data.</text>
</comment>
<dbReference type="PROSITE" id="PS50127">
    <property type="entry name" value="UBC_2"/>
    <property type="match status" value="1"/>
</dbReference>
<sequence length="151" mass="16987">MSHRFARRLLKEHQAFERANLPGLQLLPGSDITKYLVSMSVANELYSGQKFMLLISIGTEYPVEPPLVKFVTENECTVPLHPHVYSNGHICLNVLGKDWTPACGVESVVLSVQSMLSTNTLAERPPDDARYVRHAPRDPKNGRFVYHDDTV</sequence>
<evidence type="ECO:0000256" key="5">
    <source>
        <dbReference type="PROSITE-ProRule" id="PRU10133"/>
    </source>
</evidence>
<evidence type="ECO:0000256" key="2">
    <source>
        <dbReference type="ARBA" id="ARBA00022741"/>
    </source>
</evidence>
<evidence type="ECO:0000256" key="3">
    <source>
        <dbReference type="ARBA" id="ARBA00022786"/>
    </source>
</evidence>
<evidence type="ECO:0000313" key="9">
    <source>
        <dbReference type="Proteomes" id="UP000649328"/>
    </source>
</evidence>
<dbReference type="OrthoDB" id="406833at2759"/>
<gene>
    <name evidence="8" type="ORF">HF325_005543</name>
</gene>
<dbReference type="SUPFAM" id="SSF54495">
    <property type="entry name" value="UBC-like"/>
    <property type="match status" value="1"/>
</dbReference>
<evidence type="ECO:0000256" key="6">
    <source>
        <dbReference type="RuleBase" id="RU362109"/>
    </source>
</evidence>
<proteinExistence type="inferred from homology"/>
<keyword evidence="1" id="KW-0808">Transferase</keyword>
<dbReference type="EMBL" id="JACBPP010000008">
    <property type="protein sequence ID" value="KAF7999694.1"/>
    <property type="molecule type" value="Genomic_DNA"/>
</dbReference>
<feature type="domain" description="UBC core" evidence="7">
    <location>
        <begin position="4"/>
        <end position="151"/>
    </location>
</feature>
<dbReference type="PROSITE" id="PS00183">
    <property type="entry name" value="UBC_1"/>
    <property type="match status" value="1"/>
</dbReference>
<comment type="similarity">
    <text evidence="6">Belongs to the ubiquitin-conjugating enzyme family.</text>
</comment>
<dbReference type="InterPro" id="IPR050113">
    <property type="entry name" value="Ub_conjugating_enzyme"/>
</dbReference>
<dbReference type="GO" id="GO:0005524">
    <property type="term" value="F:ATP binding"/>
    <property type="evidence" value="ECO:0007669"/>
    <property type="project" value="UniProtKB-UniRule"/>
</dbReference>
<dbReference type="SMART" id="SM00212">
    <property type="entry name" value="UBCc"/>
    <property type="match status" value="1"/>
</dbReference>
<dbReference type="InterPro" id="IPR000608">
    <property type="entry name" value="UBC"/>
</dbReference>
<protein>
    <recommendedName>
        <fullName evidence="7">UBC core domain-containing protein</fullName>
    </recommendedName>
</protein>
<dbReference type="InterPro" id="IPR016135">
    <property type="entry name" value="UBQ-conjugating_enzyme/RWD"/>
</dbReference>
<keyword evidence="3 6" id="KW-0833">Ubl conjugation pathway</keyword>
<evidence type="ECO:0000256" key="1">
    <source>
        <dbReference type="ARBA" id="ARBA00022679"/>
    </source>
</evidence>
<feature type="active site" description="Glycyl thioester intermediate" evidence="5">
    <location>
        <position position="91"/>
    </location>
</feature>
<evidence type="ECO:0000256" key="4">
    <source>
        <dbReference type="ARBA" id="ARBA00022840"/>
    </source>
</evidence>
<dbReference type="Pfam" id="PF00179">
    <property type="entry name" value="UQ_con"/>
    <property type="match status" value="1"/>
</dbReference>
<dbReference type="GO" id="GO:0016740">
    <property type="term" value="F:transferase activity"/>
    <property type="evidence" value="ECO:0007669"/>
    <property type="project" value="UniProtKB-KW"/>
</dbReference>
<name>A0A8H7GLM4_9ASCO</name>
<keyword evidence="4 6" id="KW-0067">ATP-binding</keyword>
<dbReference type="Proteomes" id="UP000649328">
    <property type="component" value="Unassembled WGS sequence"/>
</dbReference>
<accession>A0A8H7GLM4</accession>
<dbReference type="PANTHER" id="PTHR24067">
    <property type="entry name" value="UBIQUITIN-CONJUGATING ENZYME E2"/>
    <property type="match status" value="1"/>
</dbReference>
<dbReference type="Gene3D" id="3.10.110.10">
    <property type="entry name" value="Ubiquitin Conjugating Enzyme"/>
    <property type="match status" value="1"/>
</dbReference>
<reference evidence="8" key="1">
    <citation type="submission" date="2020-10" db="EMBL/GenBank/DDBJ databases">
        <title>The Whole-Genome Sequence of Metschnikowia persimmonesis, a Novel Endophytic Yeast Species Isolated from Medicinal Plant Diospyros kaki Thumb.</title>
        <authorList>
            <person name="Rahmat E."/>
            <person name="Kang Y."/>
        </authorList>
    </citation>
    <scope>NUCLEOTIDE SEQUENCE</scope>
    <source>
        <strain evidence="8">KIOM G15050</strain>
    </source>
</reference>
<evidence type="ECO:0000313" key="8">
    <source>
        <dbReference type="EMBL" id="KAF7999694.1"/>
    </source>
</evidence>
<dbReference type="CDD" id="cd23808">
    <property type="entry name" value="UBCc_UBE2W"/>
    <property type="match status" value="1"/>
</dbReference>
<organism evidence="8 9">
    <name type="scientific">Metschnikowia pulcherrima</name>
    <dbReference type="NCBI Taxonomy" id="27326"/>
    <lineage>
        <taxon>Eukaryota</taxon>
        <taxon>Fungi</taxon>
        <taxon>Dikarya</taxon>
        <taxon>Ascomycota</taxon>
        <taxon>Saccharomycotina</taxon>
        <taxon>Pichiomycetes</taxon>
        <taxon>Metschnikowiaceae</taxon>
        <taxon>Metschnikowia</taxon>
    </lineage>
</organism>
<dbReference type="AlphaFoldDB" id="A0A8H7GLM4"/>